<evidence type="ECO:0000256" key="4">
    <source>
        <dbReference type="ARBA" id="ARBA00022840"/>
    </source>
</evidence>
<feature type="domain" description="ABC transporter" evidence="5">
    <location>
        <begin position="22"/>
        <end position="254"/>
    </location>
</feature>
<dbReference type="PANTHER" id="PTHR42788:SF13">
    <property type="entry name" value="ALIPHATIC SULFONATES IMPORT ATP-BINDING PROTEIN SSUB"/>
    <property type="match status" value="1"/>
</dbReference>
<comment type="similarity">
    <text evidence="1">Belongs to the ABC transporter superfamily.</text>
</comment>
<evidence type="ECO:0000256" key="2">
    <source>
        <dbReference type="ARBA" id="ARBA00022448"/>
    </source>
</evidence>
<gene>
    <name evidence="6" type="ORF">NVS89_06675</name>
</gene>
<dbReference type="CDD" id="cd03293">
    <property type="entry name" value="ABC_NrtD_SsuB_transporters"/>
    <property type="match status" value="1"/>
</dbReference>
<evidence type="ECO:0000313" key="7">
    <source>
        <dbReference type="Proteomes" id="UP001151088"/>
    </source>
</evidence>
<dbReference type="Gene3D" id="3.40.50.300">
    <property type="entry name" value="P-loop containing nucleotide triphosphate hydrolases"/>
    <property type="match status" value="1"/>
</dbReference>
<evidence type="ECO:0000313" key="6">
    <source>
        <dbReference type="EMBL" id="MCS0494777.1"/>
    </source>
</evidence>
<organism evidence="6 7">
    <name type="scientific">Ancylobacter mangrovi</name>
    <dbReference type="NCBI Taxonomy" id="2972472"/>
    <lineage>
        <taxon>Bacteria</taxon>
        <taxon>Pseudomonadati</taxon>
        <taxon>Pseudomonadota</taxon>
        <taxon>Alphaproteobacteria</taxon>
        <taxon>Hyphomicrobiales</taxon>
        <taxon>Xanthobacteraceae</taxon>
        <taxon>Ancylobacter</taxon>
    </lineage>
</organism>
<dbReference type="InterPro" id="IPR003593">
    <property type="entry name" value="AAA+_ATPase"/>
</dbReference>
<dbReference type="PROSITE" id="PS50893">
    <property type="entry name" value="ABC_TRANSPORTER_2"/>
    <property type="match status" value="1"/>
</dbReference>
<dbReference type="SUPFAM" id="SSF52540">
    <property type="entry name" value="P-loop containing nucleoside triphosphate hydrolases"/>
    <property type="match status" value="1"/>
</dbReference>
<dbReference type="InterPro" id="IPR050166">
    <property type="entry name" value="ABC_transporter_ATP-bind"/>
</dbReference>
<comment type="caution">
    <text evidence="6">The sequence shown here is derived from an EMBL/GenBank/DDBJ whole genome shotgun (WGS) entry which is preliminary data.</text>
</comment>
<keyword evidence="4 6" id="KW-0067">ATP-binding</keyword>
<keyword evidence="7" id="KW-1185">Reference proteome</keyword>
<dbReference type="SMART" id="SM00382">
    <property type="entry name" value="AAA"/>
    <property type="match status" value="1"/>
</dbReference>
<evidence type="ECO:0000259" key="5">
    <source>
        <dbReference type="PROSITE" id="PS50893"/>
    </source>
</evidence>
<dbReference type="EMBL" id="JANTHZ010000002">
    <property type="protein sequence ID" value="MCS0494777.1"/>
    <property type="molecule type" value="Genomic_DNA"/>
</dbReference>
<evidence type="ECO:0000256" key="1">
    <source>
        <dbReference type="ARBA" id="ARBA00005417"/>
    </source>
</evidence>
<reference evidence="6" key="1">
    <citation type="submission" date="2022-08" db="EMBL/GenBank/DDBJ databases">
        <authorList>
            <person name="Li F."/>
        </authorList>
    </citation>
    <scope>NUCLEOTIDE SEQUENCE</scope>
    <source>
        <strain evidence="6">MQZ15Z-1</strain>
    </source>
</reference>
<dbReference type="InterPro" id="IPR017871">
    <property type="entry name" value="ABC_transporter-like_CS"/>
</dbReference>
<dbReference type="AlphaFoldDB" id="A0A9X2PFX8"/>
<protein>
    <submittedName>
        <fullName evidence="6">ABC transporter ATP-binding protein</fullName>
    </submittedName>
</protein>
<dbReference type="GO" id="GO:0016887">
    <property type="term" value="F:ATP hydrolysis activity"/>
    <property type="evidence" value="ECO:0007669"/>
    <property type="project" value="InterPro"/>
</dbReference>
<dbReference type="RefSeq" id="WP_258731815.1">
    <property type="nucleotide sequence ID" value="NZ_JANTHZ010000002.1"/>
</dbReference>
<name>A0A9X2PFX8_9HYPH</name>
<accession>A0A9X2PFX8</accession>
<proteinExistence type="inferred from homology"/>
<dbReference type="PROSITE" id="PS00211">
    <property type="entry name" value="ABC_TRANSPORTER_1"/>
    <property type="match status" value="1"/>
</dbReference>
<dbReference type="PANTHER" id="PTHR42788">
    <property type="entry name" value="TAURINE IMPORT ATP-BINDING PROTEIN-RELATED"/>
    <property type="match status" value="1"/>
</dbReference>
<sequence length="272" mass="29878">MRRSSARAAELAPAPSTDDPILQFRNLSMDYTGRSGRVTRALDGIDASVGRDEFVTLLGPSGCGKSTLMKIAASVVRATGGEVLFEGRPLAKPTSRIGMVFQQPILMPWRSVLDNVLFPIEMMGRSPRKHAEQARELLELVGLKGFESAMPSELSGGMQQRVAICRALIYDPVLLMMDEPFAALDAMTREDLGIELLRIWSERRKTVLFVTHSIQEGILLADRVLVMTARPGRIAASIPITLPRPRGMDMVSTDEYGRYAQQIRSIIAGAGH</sequence>
<dbReference type="Pfam" id="PF00005">
    <property type="entry name" value="ABC_tran"/>
    <property type="match status" value="1"/>
</dbReference>
<dbReference type="InterPro" id="IPR027417">
    <property type="entry name" value="P-loop_NTPase"/>
</dbReference>
<dbReference type="InterPro" id="IPR003439">
    <property type="entry name" value="ABC_transporter-like_ATP-bd"/>
</dbReference>
<dbReference type="Proteomes" id="UP001151088">
    <property type="component" value="Unassembled WGS sequence"/>
</dbReference>
<evidence type="ECO:0000256" key="3">
    <source>
        <dbReference type="ARBA" id="ARBA00022741"/>
    </source>
</evidence>
<keyword evidence="3" id="KW-0547">Nucleotide-binding</keyword>
<dbReference type="GO" id="GO:0005524">
    <property type="term" value="F:ATP binding"/>
    <property type="evidence" value="ECO:0007669"/>
    <property type="project" value="UniProtKB-KW"/>
</dbReference>
<keyword evidence="2" id="KW-0813">Transport</keyword>